<keyword evidence="3" id="KW-1185">Reference proteome</keyword>
<accession>A0ABM1NCN1</accession>
<feature type="compositionally biased region" description="Pro residues" evidence="1">
    <location>
        <begin position="925"/>
        <end position="936"/>
    </location>
</feature>
<feature type="compositionally biased region" description="Polar residues" evidence="1">
    <location>
        <begin position="1041"/>
        <end position="1053"/>
    </location>
</feature>
<dbReference type="Pfam" id="PF00373">
    <property type="entry name" value="FERM_M"/>
    <property type="match status" value="1"/>
</dbReference>
<name>A0ABM1NCN1_NICVS</name>
<proteinExistence type="predicted"/>
<evidence type="ECO:0000256" key="1">
    <source>
        <dbReference type="SAM" id="MobiDB-lite"/>
    </source>
</evidence>
<dbReference type="InterPro" id="IPR019748">
    <property type="entry name" value="FERM_central"/>
</dbReference>
<dbReference type="PROSITE" id="PS50057">
    <property type="entry name" value="FERM_3"/>
    <property type="match status" value="1"/>
</dbReference>
<dbReference type="RefSeq" id="XP_017784581.1">
    <property type="nucleotide sequence ID" value="XM_017929092.1"/>
</dbReference>
<dbReference type="Gene3D" id="1.20.80.10">
    <property type="match status" value="1"/>
</dbReference>
<dbReference type="InterPro" id="IPR019749">
    <property type="entry name" value="Band_41_domain"/>
</dbReference>
<feature type="region of interest" description="Disordered" evidence="1">
    <location>
        <begin position="910"/>
        <end position="942"/>
    </location>
</feature>
<gene>
    <name evidence="4" type="primary">LOC108568154</name>
</gene>
<dbReference type="CDD" id="cd13185">
    <property type="entry name" value="FERM_C_FRMD1_FRMD6"/>
    <property type="match status" value="1"/>
</dbReference>
<evidence type="ECO:0000259" key="2">
    <source>
        <dbReference type="PROSITE" id="PS50057"/>
    </source>
</evidence>
<feature type="region of interest" description="Disordered" evidence="1">
    <location>
        <begin position="760"/>
        <end position="779"/>
    </location>
</feature>
<dbReference type="InterPro" id="IPR047145">
    <property type="entry name" value="FRMD6-like"/>
</dbReference>
<organism evidence="3 4">
    <name type="scientific">Nicrophorus vespilloides</name>
    <name type="common">Boreal carrion beetle</name>
    <dbReference type="NCBI Taxonomy" id="110193"/>
    <lineage>
        <taxon>Eukaryota</taxon>
        <taxon>Metazoa</taxon>
        <taxon>Ecdysozoa</taxon>
        <taxon>Arthropoda</taxon>
        <taxon>Hexapoda</taxon>
        <taxon>Insecta</taxon>
        <taxon>Pterygota</taxon>
        <taxon>Neoptera</taxon>
        <taxon>Endopterygota</taxon>
        <taxon>Coleoptera</taxon>
        <taxon>Polyphaga</taxon>
        <taxon>Staphyliniformia</taxon>
        <taxon>Silphidae</taxon>
        <taxon>Nicrophorinae</taxon>
        <taxon>Nicrophorus</taxon>
    </lineage>
</organism>
<dbReference type="PANTHER" id="PTHR13429:SF5">
    <property type="entry name" value="PROTEIN EXPANDED"/>
    <property type="match status" value="1"/>
</dbReference>
<dbReference type="SMART" id="SM00295">
    <property type="entry name" value="B41"/>
    <property type="match status" value="1"/>
</dbReference>
<evidence type="ECO:0000313" key="4">
    <source>
        <dbReference type="RefSeq" id="XP_017784581.1"/>
    </source>
</evidence>
<dbReference type="Gene3D" id="2.30.29.30">
    <property type="entry name" value="Pleckstrin-homology domain (PH domain)/Phosphotyrosine-binding domain (PTB)"/>
    <property type="match status" value="1"/>
</dbReference>
<dbReference type="InterPro" id="IPR014352">
    <property type="entry name" value="FERM/acyl-CoA-bd_prot_sf"/>
</dbReference>
<dbReference type="InterPro" id="IPR018980">
    <property type="entry name" value="FERM_PH-like_C"/>
</dbReference>
<evidence type="ECO:0000313" key="3">
    <source>
        <dbReference type="Proteomes" id="UP000695000"/>
    </source>
</evidence>
<sequence>MRAGLCTVSAPLAACSPAAGALPPAARFLALHLLHQQTLYFIVQAKSRVRELYHQTCLHFGHQGMLDTDLFGLALICDGEYLFAEPDSKLSKYAPKSWRSSHSHGLDANGRPALAFYFRVQFYVDSPLLLRDETTRQHYYLQLRLNASSAAAGEHSVRLAALALQTDLGDRNETSTTYRPEDYVPPTMREPAVLRALESAHQALRNVTKTEARTRFIAEACLLQDQPINAHLFRLRASKTETSPGSLMLAVCARGLRVCPDNNPPSMFLWSSIGKLSFERKKFEIRTGHEKLTLYTSSDEKSRLLLALCKAAHQFSMAVAPRLNEAKREEEERQRWSCEQRISVISSTSSNTTSGIVSDRVHSEDELEIMITSPPAQSTESLALAHLLDSAPASSRTSNASATVPLLSHTVLAIADVEEPDNVKIGTCSDSSTKTTAKFANGSQCSSSCSTVVVTAPMQTKAKGRRPSTSSSLELGYSHTAQNSVVSDATCIELDNPADPVYTSGPAPSSHTSGVYTLSSSEQYSTVPSAGADDPTIEQFGASLDVDDQVDGAGSIAARFRDRSNSNVSNSGSFRGDGSDPTDNQQTLLSAEELSDLIVGRYPSCKSVSNTLDSDSDYVTLPSTYQGYVPVPPKRVDSAFRLPPPPYGAQSCLVGGGIEETISEILLREPPPYPESCVVPPPVYPSEEATARFITTRSPSILTAQTSIVGLTSSPSYSNSVVGVPPIPPKVPRSINAIISTNNYLDVGASKGVLVPCTFLPPPPPPAPRQPPPPPPPPLATVYTNQLSRSQIEQYQQQMYSDVDFVVFPLKEPAITKQEYLEAKQGSLLAALAAQQPLFYSSTPYLHRYASSQNLSDTYVQLPVYGAAPSISSTGSLDPPPPPPPPLPPNRPNRFLRTRSDDNILNTLEMMATPQYPPKFRRLPTRPPPPPPPLPPSSTKTPLDIKTLREKSKKMDLPLIAALCNDRSLIKQTKAFVMPKHPNDFAPPGNSSRSGKYPVSGLSSRRKVPTVAHRHPGDKLPEIPQEKPSHLQQQQQPQQQRATPNNYVFTSSVKHTKLQQKH</sequence>
<feature type="region of interest" description="Disordered" evidence="1">
    <location>
        <begin position="871"/>
        <end position="897"/>
    </location>
</feature>
<dbReference type="SUPFAM" id="SSF54236">
    <property type="entry name" value="Ubiquitin-like"/>
    <property type="match status" value="1"/>
</dbReference>
<dbReference type="InterPro" id="IPR029071">
    <property type="entry name" value="Ubiquitin-like_domsf"/>
</dbReference>
<dbReference type="Proteomes" id="UP000695000">
    <property type="component" value="Unplaced"/>
</dbReference>
<feature type="compositionally biased region" description="Pro residues" evidence="1">
    <location>
        <begin position="878"/>
        <end position="891"/>
    </location>
</feature>
<dbReference type="InterPro" id="IPR041781">
    <property type="entry name" value="FRMD6-FERM_C"/>
</dbReference>
<dbReference type="CDD" id="cd14473">
    <property type="entry name" value="FERM_B-lobe"/>
    <property type="match status" value="1"/>
</dbReference>
<dbReference type="PANTHER" id="PTHR13429">
    <property type="entry name" value="FERM DOMAIN (PROTEIN4.1-EZRIN-RADIXIN-MOESIN) FAMILY"/>
    <property type="match status" value="1"/>
</dbReference>
<dbReference type="InterPro" id="IPR011993">
    <property type="entry name" value="PH-like_dom_sf"/>
</dbReference>
<protein>
    <submittedName>
        <fullName evidence="4">Protein expanded</fullName>
    </submittedName>
</protein>
<dbReference type="SMART" id="SM01196">
    <property type="entry name" value="FERM_C"/>
    <property type="match status" value="1"/>
</dbReference>
<feature type="domain" description="FERM" evidence="2">
    <location>
        <begin position="27"/>
        <end position="320"/>
    </location>
</feature>
<feature type="compositionally biased region" description="Basic residues" evidence="1">
    <location>
        <begin position="1004"/>
        <end position="1014"/>
    </location>
</feature>
<dbReference type="SUPFAM" id="SSF50729">
    <property type="entry name" value="PH domain-like"/>
    <property type="match status" value="1"/>
</dbReference>
<dbReference type="SUPFAM" id="SSF47031">
    <property type="entry name" value="Second domain of FERM"/>
    <property type="match status" value="1"/>
</dbReference>
<dbReference type="InterPro" id="IPR000299">
    <property type="entry name" value="FERM_domain"/>
</dbReference>
<dbReference type="InterPro" id="IPR035963">
    <property type="entry name" value="FERM_2"/>
</dbReference>
<reference evidence="4" key="1">
    <citation type="submission" date="2025-08" db="UniProtKB">
        <authorList>
            <consortium name="RefSeq"/>
        </authorList>
    </citation>
    <scope>IDENTIFICATION</scope>
    <source>
        <tissue evidence="4">Whole Larva</tissue>
    </source>
</reference>
<dbReference type="Pfam" id="PF09380">
    <property type="entry name" value="FERM_C"/>
    <property type="match status" value="1"/>
</dbReference>
<feature type="compositionally biased region" description="Basic and acidic residues" evidence="1">
    <location>
        <begin position="1015"/>
        <end position="1029"/>
    </location>
</feature>
<dbReference type="CDD" id="cd17101">
    <property type="entry name" value="FERM_F1_PTPN13_like"/>
    <property type="match status" value="1"/>
</dbReference>
<feature type="region of interest" description="Disordered" evidence="1">
    <location>
        <begin position="979"/>
        <end position="1062"/>
    </location>
</feature>
<feature type="region of interest" description="Disordered" evidence="1">
    <location>
        <begin position="556"/>
        <end position="585"/>
    </location>
</feature>
<dbReference type="GeneID" id="108568154"/>